<dbReference type="Proteomes" id="UP000683246">
    <property type="component" value="Chromosome"/>
</dbReference>
<protein>
    <submittedName>
        <fullName evidence="2">Helix-turn-helix transcriptional regulator</fullName>
    </submittedName>
</protein>
<accession>A0A8J8SGY1</accession>
<dbReference type="AlphaFoldDB" id="A0A8J8SGY1"/>
<evidence type="ECO:0000313" key="2">
    <source>
        <dbReference type="EMBL" id="QUI22842.1"/>
    </source>
</evidence>
<dbReference type="SUPFAM" id="SSF46785">
    <property type="entry name" value="Winged helix' DNA-binding domain"/>
    <property type="match status" value="1"/>
</dbReference>
<dbReference type="RefSeq" id="WP_212698337.1">
    <property type="nucleotide sequence ID" value="NZ_CP058649.1"/>
</dbReference>
<gene>
    <name evidence="2" type="ORF">HZI73_11315</name>
</gene>
<evidence type="ECO:0000313" key="3">
    <source>
        <dbReference type="Proteomes" id="UP000683246"/>
    </source>
</evidence>
<proteinExistence type="predicted"/>
<dbReference type="EMBL" id="CP058649">
    <property type="protein sequence ID" value="QUI22842.1"/>
    <property type="molecule type" value="Genomic_DNA"/>
</dbReference>
<dbReference type="InterPro" id="IPR036388">
    <property type="entry name" value="WH-like_DNA-bd_sf"/>
</dbReference>
<feature type="domain" description="Transcription regulator PadR N-terminal" evidence="1">
    <location>
        <begin position="16"/>
        <end position="89"/>
    </location>
</feature>
<dbReference type="InterPro" id="IPR052509">
    <property type="entry name" value="Metal_resp_DNA-bind_regulator"/>
</dbReference>
<sequence>MNIDKSLRTGSTGMLILKLLSIEDMYGYQIIEELERRSENVFSLKAGTLYPLLHTLEQKEIIVSYEKTSDIGRSRKYYHLTEIGKTFFEERKATWHTYMTSVNKVLGGYNHDPIT</sequence>
<reference evidence="2" key="1">
    <citation type="submission" date="2020-07" db="EMBL/GenBank/DDBJ databases">
        <title>Vallitalea pronyensis genome.</title>
        <authorList>
            <person name="Postec A."/>
        </authorList>
    </citation>
    <scope>NUCLEOTIDE SEQUENCE</scope>
    <source>
        <strain evidence="2">FatNI3</strain>
    </source>
</reference>
<dbReference type="InterPro" id="IPR005149">
    <property type="entry name" value="Tscrpt_reg_PadR_N"/>
</dbReference>
<dbReference type="Gene3D" id="1.10.10.10">
    <property type="entry name" value="Winged helix-like DNA-binding domain superfamily/Winged helix DNA-binding domain"/>
    <property type="match status" value="1"/>
</dbReference>
<organism evidence="2 3">
    <name type="scientific">Vallitalea pronyensis</name>
    <dbReference type="NCBI Taxonomy" id="1348613"/>
    <lineage>
        <taxon>Bacteria</taxon>
        <taxon>Bacillati</taxon>
        <taxon>Bacillota</taxon>
        <taxon>Clostridia</taxon>
        <taxon>Lachnospirales</taxon>
        <taxon>Vallitaleaceae</taxon>
        <taxon>Vallitalea</taxon>
    </lineage>
</organism>
<dbReference type="KEGG" id="vpy:HZI73_11315"/>
<keyword evidence="3" id="KW-1185">Reference proteome</keyword>
<evidence type="ECO:0000259" key="1">
    <source>
        <dbReference type="Pfam" id="PF03551"/>
    </source>
</evidence>
<dbReference type="InterPro" id="IPR036390">
    <property type="entry name" value="WH_DNA-bd_sf"/>
</dbReference>
<name>A0A8J8SGY1_9FIRM</name>
<dbReference type="PANTHER" id="PTHR33169:SF14">
    <property type="entry name" value="TRANSCRIPTIONAL REGULATOR RV3488"/>
    <property type="match status" value="1"/>
</dbReference>
<dbReference type="PANTHER" id="PTHR33169">
    <property type="entry name" value="PADR-FAMILY TRANSCRIPTIONAL REGULATOR"/>
    <property type="match status" value="1"/>
</dbReference>
<dbReference type="Pfam" id="PF03551">
    <property type="entry name" value="PadR"/>
    <property type="match status" value="1"/>
</dbReference>